<evidence type="ECO:0000256" key="1">
    <source>
        <dbReference type="SAM" id="MobiDB-lite"/>
    </source>
</evidence>
<dbReference type="EMBL" id="GL573192">
    <property type="protein sequence ID" value="ELR05760.1"/>
    <property type="molecule type" value="Genomic_DNA"/>
</dbReference>
<dbReference type="InParanoid" id="L8FXP2"/>
<dbReference type="VEuPathDB" id="FungiDB:GMDG_01838"/>
<organism evidence="2 3">
    <name type="scientific">Pseudogymnoascus destructans (strain ATCC MYA-4855 / 20631-21)</name>
    <name type="common">Bat white-nose syndrome fungus</name>
    <name type="synonym">Geomyces destructans</name>
    <dbReference type="NCBI Taxonomy" id="658429"/>
    <lineage>
        <taxon>Eukaryota</taxon>
        <taxon>Fungi</taxon>
        <taxon>Dikarya</taxon>
        <taxon>Ascomycota</taxon>
        <taxon>Pezizomycotina</taxon>
        <taxon>Leotiomycetes</taxon>
        <taxon>Thelebolales</taxon>
        <taxon>Thelebolaceae</taxon>
        <taxon>Pseudogymnoascus</taxon>
    </lineage>
</organism>
<protein>
    <submittedName>
        <fullName evidence="2">Uncharacterized protein</fullName>
    </submittedName>
</protein>
<sequence>MKIPSYEPLPLVMTPGSNYSVVMELTGYGVQDGPVLSQQIKHRHSIAYSLIDLDMGLPDSTTEVSRPSTSCSDIGSPTGEKKASGNHFELEGNYPDRYQGNRYQGNRNTTVMNALALIEYCCFCNSSYQRQCQTFYRSNFFR</sequence>
<dbReference type="AlphaFoldDB" id="L8FXP2"/>
<keyword evidence="3" id="KW-1185">Reference proteome</keyword>
<name>L8FXP2_PSED2</name>
<evidence type="ECO:0000313" key="3">
    <source>
        <dbReference type="Proteomes" id="UP000011064"/>
    </source>
</evidence>
<feature type="compositionally biased region" description="Polar residues" evidence="1">
    <location>
        <begin position="59"/>
        <end position="75"/>
    </location>
</feature>
<evidence type="ECO:0000313" key="2">
    <source>
        <dbReference type="EMBL" id="ELR05760.1"/>
    </source>
</evidence>
<dbReference type="Proteomes" id="UP000011064">
    <property type="component" value="Unassembled WGS sequence"/>
</dbReference>
<feature type="region of interest" description="Disordered" evidence="1">
    <location>
        <begin position="59"/>
        <end position="88"/>
    </location>
</feature>
<accession>L8FXP2</accession>
<dbReference type="HOGENOM" id="CLU_1816618_0_0_1"/>
<gene>
    <name evidence="2" type="ORF">GMDG_01838</name>
</gene>
<reference evidence="3" key="1">
    <citation type="submission" date="2010-09" db="EMBL/GenBank/DDBJ databases">
        <title>The genome sequence of Geomyces destructans 20631-21.</title>
        <authorList>
            <consortium name="The Broad Institute Genome Sequencing Platform"/>
            <person name="Cuomo C.A."/>
            <person name="Blehert D.S."/>
            <person name="Lorch J.M."/>
            <person name="Young S.K."/>
            <person name="Zeng Q."/>
            <person name="Gargeya S."/>
            <person name="Fitzgerald M."/>
            <person name="Haas B."/>
            <person name="Abouelleil A."/>
            <person name="Alvarado L."/>
            <person name="Arachchi H.M."/>
            <person name="Berlin A."/>
            <person name="Brown A."/>
            <person name="Chapman S.B."/>
            <person name="Chen Z."/>
            <person name="Dunbar C."/>
            <person name="Freedman E."/>
            <person name="Gearin G."/>
            <person name="Gellesch M."/>
            <person name="Goldberg J."/>
            <person name="Griggs A."/>
            <person name="Gujja S."/>
            <person name="Heiman D."/>
            <person name="Howarth C."/>
            <person name="Larson L."/>
            <person name="Lui A."/>
            <person name="MacDonald P.J.P."/>
            <person name="Montmayeur A."/>
            <person name="Murphy C."/>
            <person name="Neiman D."/>
            <person name="Pearson M."/>
            <person name="Priest M."/>
            <person name="Roberts A."/>
            <person name="Saif S."/>
            <person name="Shea T."/>
            <person name="Shenoy N."/>
            <person name="Sisk P."/>
            <person name="Stolte C."/>
            <person name="Sykes S."/>
            <person name="Wortman J."/>
            <person name="Nusbaum C."/>
            <person name="Birren B."/>
        </authorList>
    </citation>
    <scope>NUCLEOTIDE SEQUENCE [LARGE SCALE GENOMIC DNA]</scope>
    <source>
        <strain evidence="3">ATCC MYA-4855 / 20631-21</strain>
    </source>
</reference>
<proteinExistence type="predicted"/>